<organism evidence="2 3">
    <name type="scientific">Rhizobium etli 8C-3</name>
    <dbReference type="NCBI Taxonomy" id="538025"/>
    <lineage>
        <taxon>Bacteria</taxon>
        <taxon>Pseudomonadati</taxon>
        <taxon>Pseudomonadota</taxon>
        <taxon>Alphaproteobacteria</taxon>
        <taxon>Hyphomicrobiales</taxon>
        <taxon>Rhizobiaceae</taxon>
        <taxon>Rhizobium/Agrobacterium group</taxon>
        <taxon>Rhizobium</taxon>
    </lineage>
</organism>
<accession>A0A1L5P7I5</accession>
<evidence type="ECO:0000313" key="3">
    <source>
        <dbReference type="Proteomes" id="UP000185109"/>
    </source>
</evidence>
<dbReference type="AlphaFoldDB" id="A0A1L5P7I5"/>
<dbReference type="Proteomes" id="UP000185109">
    <property type="component" value="Chromosome"/>
</dbReference>
<reference evidence="2 3" key="1">
    <citation type="submission" date="2016-09" db="EMBL/GenBank/DDBJ databases">
        <title>The complete genome sequences of Rhizobium gallicum, symbiovars gallicum and phaseoli, symbionts associated to common bean (Phaseolus vulgaris).</title>
        <authorList>
            <person name="Bustos P."/>
            <person name="Santamaria R.I."/>
            <person name="Perez-Carrascal O.M."/>
            <person name="Juarez S."/>
            <person name="Lozano L."/>
            <person name="Martinez-Flores I."/>
            <person name="Martinez-Romero E."/>
            <person name="Cevallos M."/>
            <person name="Romero D."/>
            <person name="Davila G."/>
            <person name="Gonzalez V."/>
        </authorList>
    </citation>
    <scope>NUCLEOTIDE SEQUENCE [LARGE SCALE GENOMIC DNA]</scope>
    <source>
        <strain evidence="2 3">8C-3</strain>
    </source>
</reference>
<gene>
    <name evidence="2" type="ORF">AM571_CH03297</name>
</gene>
<evidence type="ECO:0000313" key="2">
    <source>
        <dbReference type="EMBL" id="APO76091.1"/>
    </source>
</evidence>
<feature type="coiled-coil region" evidence="1">
    <location>
        <begin position="59"/>
        <end position="97"/>
    </location>
</feature>
<dbReference type="EMBL" id="CP017241">
    <property type="protein sequence ID" value="APO76091.1"/>
    <property type="molecule type" value="Genomic_DNA"/>
</dbReference>
<keyword evidence="1" id="KW-0175">Coiled coil</keyword>
<protein>
    <submittedName>
        <fullName evidence="2">Uncharacterized protein</fullName>
    </submittedName>
</protein>
<sequence length="119" mass="12622">MEPLSKPLAIALATGALLLAVASLGYLTVREIHAMTDEAATAAKQLSDATWTARIEKANAEANQKIADQAKAVIQIQAEAADRVNAASQQLEEVRKRNAALPHGDDIGLSADRVRLLPD</sequence>
<name>A0A1L5P7I5_RHIET</name>
<evidence type="ECO:0000256" key="1">
    <source>
        <dbReference type="SAM" id="Coils"/>
    </source>
</evidence>
<proteinExistence type="predicted"/>
<dbReference type="RefSeq" id="WP_074062331.1">
    <property type="nucleotide sequence ID" value="NZ_CP017241.1"/>
</dbReference>